<proteinExistence type="predicted"/>
<dbReference type="AlphaFoldDB" id="A0A0C9WHX0"/>
<keyword evidence="2" id="KW-1185">Reference proteome</keyword>
<dbReference type="Proteomes" id="UP000054477">
    <property type="component" value="Unassembled WGS sequence"/>
</dbReference>
<sequence length="77" mass="8739">MIRRLSLHRHLEKKKLEVIKGVEDHGEFAAVTLNTALEVVRRKAESALFKEDMFSSSPLRHNVDLHNRGGEGCVEVC</sequence>
<reference evidence="2" key="2">
    <citation type="submission" date="2015-01" db="EMBL/GenBank/DDBJ databases">
        <title>Evolutionary Origins and Diversification of the Mycorrhizal Mutualists.</title>
        <authorList>
            <consortium name="DOE Joint Genome Institute"/>
            <consortium name="Mycorrhizal Genomics Consortium"/>
            <person name="Kohler A."/>
            <person name="Kuo A."/>
            <person name="Nagy L.G."/>
            <person name="Floudas D."/>
            <person name="Copeland A."/>
            <person name="Barry K.W."/>
            <person name="Cichocki N."/>
            <person name="Veneault-Fourrey C."/>
            <person name="LaButti K."/>
            <person name="Lindquist E.A."/>
            <person name="Lipzen A."/>
            <person name="Lundell T."/>
            <person name="Morin E."/>
            <person name="Murat C."/>
            <person name="Riley R."/>
            <person name="Ohm R."/>
            <person name="Sun H."/>
            <person name="Tunlid A."/>
            <person name="Henrissat B."/>
            <person name="Grigoriev I.V."/>
            <person name="Hibbett D.S."/>
            <person name="Martin F."/>
        </authorList>
    </citation>
    <scope>NUCLEOTIDE SEQUENCE [LARGE SCALE GENOMIC DNA]</scope>
    <source>
        <strain evidence="2">LaAM-08-1</strain>
    </source>
</reference>
<accession>A0A0C9WHX0</accession>
<reference evidence="1 2" key="1">
    <citation type="submission" date="2014-04" db="EMBL/GenBank/DDBJ databases">
        <authorList>
            <consortium name="DOE Joint Genome Institute"/>
            <person name="Kuo A."/>
            <person name="Kohler A."/>
            <person name="Nagy L.G."/>
            <person name="Floudas D."/>
            <person name="Copeland A."/>
            <person name="Barry K.W."/>
            <person name="Cichocki N."/>
            <person name="Veneault-Fourrey C."/>
            <person name="LaButti K."/>
            <person name="Lindquist E.A."/>
            <person name="Lipzen A."/>
            <person name="Lundell T."/>
            <person name="Morin E."/>
            <person name="Murat C."/>
            <person name="Sun H."/>
            <person name="Tunlid A."/>
            <person name="Henrissat B."/>
            <person name="Grigoriev I.V."/>
            <person name="Hibbett D.S."/>
            <person name="Martin F."/>
            <person name="Nordberg H.P."/>
            <person name="Cantor M.N."/>
            <person name="Hua S.X."/>
        </authorList>
    </citation>
    <scope>NUCLEOTIDE SEQUENCE [LARGE SCALE GENOMIC DNA]</scope>
    <source>
        <strain evidence="1 2">LaAM-08-1</strain>
    </source>
</reference>
<dbReference type="EMBL" id="KN838954">
    <property type="protein sequence ID" value="KIJ91929.1"/>
    <property type="molecule type" value="Genomic_DNA"/>
</dbReference>
<name>A0A0C9WHX0_9AGAR</name>
<organism evidence="1 2">
    <name type="scientific">Laccaria amethystina LaAM-08-1</name>
    <dbReference type="NCBI Taxonomy" id="1095629"/>
    <lineage>
        <taxon>Eukaryota</taxon>
        <taxon>Fungi</taxon>
        <taxon>Dikarya</taxon>
        <taxon>Basidiomycota</taxon>
        <taxon>Agaricomycotina</taxon>
        <taxon>Agaricomycetes</taxon>
        <taxon>Agaricomycetidae</taxon>
        <taxon>Agaricales</taxon>
        <taxon>Agaricineae</taxon>
        <taxon>Hydnangiaceae</taxon>
        <taxon>Laccaria</taxon>
    </lineage>
</organism>
<gene>
    <name evidence="1" type="ORF">K443DRAFT_685575</name>
</gene>
<protein>
    <submittedName>
        <fullName evidence="1">Uncharacterized protein</fullName>
    </submittedName>
</protein>
<dbReference type="HOGENOM" id="CLU_2638444_0_0_1"/>
<evidence type="ECO:0000313" key="2">
    <source>
        <dbReference type="Proteomes" id="UP000054477"/>
    </source>
</evidence>
<evidence type="ECO:0000313" key="1">
    <source>
        <dbReference type="EMBL" id="KIJ91929.1"/>
    </source>
</evidence>